<dbReference type="EMBL" id="JACHGN010000002">
    <property type="protein sequence ID" value="MBB5131281.1"/>
    <property type="molecule type" value="Genomic_DNA"/>
</dbReference>
<name>A0A840P052_9ACTN</name>
<accession>A0A840P052</accession>
<evidence type="ECO:0000313" key="2">
    <source>
        <dbReference type="Proteomes" id="UP000578449"/>
    </source>
</evidence>
<reference evidence="1 2" key="1">
    <citation type="submission" date="2020-08" db="EMBL/GenBank/DDBJ databases">
        <title>Genomic Encyclopedia of Type Strains, Phase IV (KMG-IV): sequencing the most valuable type-strain genomes for metagenomic binning, comparative biology and taxonomic classification.</title>
        <authorList>
            <person name="Goeker M."/>
        </authorList>
    </citation>
    <scope>NUCLEOTIDE SEQUENCE [LARGE SCALE GENOMIC DNA]</scope>
    <source>
        <strain evidence="1 2">DSM 45615</strain>
    </source>
</reference>
<keyword evidence="2" id="KW-1185">Reference proteome</keyword>
<organism evidence="1 2">
    <name type="scientific">Thermocatellispora tengchongensis</name>
    <dbReference type="NCBI Taxonomy" id="1073253"/>
    <lineage>
        <taxon>Bacteria</taxon>
        <taxon>Bacillati</taxon>
        <taxon>Actinomycetota</taxon>
        <taxon>Actinomycetes</taxon>
        <taxon>Streptosporangiales</taxon>
        <taxon>Streptosporangiaceae</taxon>
        <taxon>Thermocatellispora</taxon>
    </lineage>
</organism>
<dbReference type="RefSeq" id="WP_185048128.1">
    <property type="nucleotide sequence ID" value="NZ_BAABIX010000023.1"/>
</dbReference>
<evidence type="ECO:0008006" key="3">
    <source>
        <dbReference type="Google" id="ProtNLM"/>
    </source>
</evidence>
<sequence>MTPVDAAPFTLRNVSGKLRDGIDVLDRELDAVPLRTVLDNGNRTATRKGRTTAWGSMRTKPVDWFCFQSGDDDTTDWYPQGVTCASDAGVADPAFLVSWYWRPEEGERGARVSALDPETGKYQHILLVKPEEGGSFGPIDIHAGGIAWYGTTLYVADTVRGLRAFSLERILDMRTGRDDVGDKTKIGRHGGALHAFGYRYIMPQTGMWQVETRGPRFSFVAVDRSGERDLLISGEYTDGPGGELGRVARWPLASSGALDASGAAVDAFRMPGHRIQGALSHEGTWYFSQTAGARGNGTLIVTRPGEKVTARPYPVGPEDLTCWREKKTVWSVAEFPGRRALFAVPL</sequence>
<dbReference type="AlphaFoldDB" id="A0A840P052"/>
<dbReference type="Proteomes" id="UP000578449">
    <property type="component" value="Unassembled WGS sequence"/>
</dbReference>
<protein>
    <recommendedName>
        <fullName evidence="3">Secreted protein</fullName>
    </recommendedName>
</protein>
<proteinExistence type="predicted"/>
<comment type="caution">
    <text evidence="1">The sequence shown here is derived from an EMBL/GenBank/DDBJ whole genome shotgun (WGS) entry which is preliminary data.</text>
</comment>
<gene>
    <name evidence="1" type="ORF">HNP84_000987</name>
</gene>
<evidence type="ECO:0000313" key="1">
    <source>
        <dbReference type="EMBL" id="MBB5131281.1"/>
    </source>
</evidence>